<reference evidence="1" key="1">
    <citation type="submission" date="2021-02" db="EMBL/GenBank/DDBJ databases">
        <authorList>
            <person name="Palmer J.M."/>
        </authorList>
    </citation>
    <scope>NUCLEOTIDE SEQUENCE</scope>
    <source>
        <strain evidence="1">SCRP23</strain>
    </source>
</reference>
<evidence type="ECO:0000313" key="1">
    <source>
        <dbReference type="EMBL" id="KAG7395991.1"/>
    </source>
</evidence>
<gene>
    <name evidence="1" type="ORF">PHYBOEH_002934</name>
</gene>
<dbReference type="AlphaFoldDB" id="A0A8T1WS04"/>
<sequence>MRLKQGHALVQIPSLQPHTGLGEVPAIAIAAFRSVGNVAGADVGAELVVIGSGGFCLAEEALGAAGAALGGVVTGAEERKGFCVRFSMAWMAWAISRRLWSWFLQPTHWQRVSQRPLAAKHSQ</sequence>
<proteinExistence type="predicted"/>
<organism evidence="1 2">
    <name type="scientific">Phytophthora boehmeriae</name>
    <dbReference type="NCBI Taxonomy" id="109152"/>
    <lineage>
        <taxon>Eukaryota</taxon>
        <taxon>Sar</taxon>
        <taxon>Stramenopiles</taxon>
        <taxon>Oomycota</taxon>
        <taxon>Peronosporomycetes</taxon>
        <taxon>Peronosporales</taxon>
        <taxon>Peronosporaceae</taxon>
        <taxon>Phytophthora</taxon>
    </lineage>
</organism>
<keyword evidence="2" id="KW-1185">Reference proteome</keyword>
<protein>
    <submittedName>
        <fullName evidence="1">Uncharacterized protein</fullName>
    </submittedName>
</protein>
<dbReference type="Proteomes" id="UP000693981">
    <property type="component" value="Unassembled WGS sequence"/>
</dbReference>
<dbReference type="EMBL" id="JAGDFL010000178">
    <property type="protein sequence ID" value="KAG7395991.1"/>
    <property type="molecule type" value="Genomic_DNA"/>
</dbReference>
<comment type="caution">
    <text evidence="1">The sequence shown here is derived from an EMBL/GenBank/DDBJ whole genome shotgun (WGS) entry which is preliminary data.</text>
</comment>
<name>A0A8T1WS04_9STRA</name>
<accession>A0A8T1WS04</accession>
<evidence type="ECO:0000313" key="2">
    <source>
        <dbReference type="Proteomes" id="UP000693981"/>
    </source>
</evidence>